<sequence>MRQEVVKPCVLRRTSTVKSVQDHHTHCRGWCEPDLKQSTPCLPTHFSRAGAAGHKPCFQLSCSERPGERTPRRPLTIQRVKRHQTTAPDIVVGHGLGRRLSCKLWTVEEKVERVELQKALSQRRERPVGSNQGVTRED</sequence>
<dbReference type="AlphaFoldDB" id="A0A8T2L2S7"/>
<name>A0A8T2L2S7_ASTMX</name>
<comment type="caution">
    <text evidence="2">The sequence shown here is derived from an EMBL/GenBank/DDBJ whole genome shotgun (WGS) entry which is preliminary data.</text>
</comment>
<proteinExistence type="predicted"/>
<gene>
    <name evidence="2" type="ORF">AMEX_G20750</name>
</gene>
<evidence type="ECO:0000256" key="1">
    <source>
        <dbReference type="SAM" id="MobiDB-lite"/>
    </source>
</evidence>
<dbReference type="EMBL" id="JAICCE010000017">
    <property type="protein sequence ID" value="KAG9266228.1"/>
    <property type="molecule type" value="Genomic_DNA"/>
</dbReference>
<feature type="region of interest" description="Disordered" evidence="1">
    <location>
        <begin position="117"/>
        <end position="138"/>
    </location>
</feature>
<organism evidence="2 3">
    <name type="scientific">Astyanax mexicanus</name>
    <name type="common">Blind cave fish</name>
    <name type="synonym">Astyanax fasciatus mexicanus</name>
    <dbReference type="NCBI Taxonomy" id="7994"/>
    <lineage>
        <taxon>Eukaryota</taxon>
        <taxon>Metazoa</taxon>
        <taxon>Chordata</taxon>
        <taxon>Craniata</taxon>
        <taxon>Vertebrata</taxon>
        <taxon>Euteleostomi</taxon>
        <taxon>Actinopterygii</taxon>
        <taxon>Neopterygii</taxon>
        <taxon>Teleostei</taxon>
        <taxon>Ostariophysi</taxon>
        <taxon>Characiformes</taxon>
        <taxon>Characoidei</taxon>
        <taxon>Acestrorhamphidae</taxon>
        <taxon>Acestrorhamphinae</taxon>
        <taxon>Astyanax</taxon>
    </lineage>
</organism>
<feature type="compositionally biased region" description="Polar residues" evidence="1">
    <location>
        <begin position="129"/>
        <end position="138"/>
    </location>
</feature>
<reference evidence="2 3" key="1">
    <citation type="submission" date="2021-07" db="EMBL/GenBank/DDBJ databases">
        <authorList>
            <person name="Imarazene B."/>
            <person name="Zahm M."/>
            <person name="Klopp C."/>
            <person name="Cabau C."/>
            <person name="Beille S."/>
            <person name="Jouanno E."/>
            <person name="Castinel A."/>
            <person name="Lluch J."/>
            <person name="Gil L."/>
            <person name="Kuchtly C."/>
            <person name="Lopez Roques C."/>
            <person name="Donnadieu C."/>
            <person name="Parrinello H."/>
            <person name="Journot L."/>
            <person name="Du K."/>
            <person name="Schartl M."/>
            <person name="Retaux S."/>
            <person name="Guiguen Y."/>
        </authorList>
    </citation>
    <scope>NUCLEOTIDE SEQUENCE [LARGE SCALE GENOMIC DNA]</scope>
    <source>
        <strain evidence="2">Pach_M1</strain>
        <tissue evidence="2">Testis</tissue>
    </source>
</reference>
<accession>A0A8T2L2S7</accession>
<dbReference type="Proteomes" id="UP000752171">
    <property type="component" value="Unassembled WGS sequence"/>
</dbReference>
<evidence type="ECO:0000313" key="3">
    <source>
        <dbReference type="Proteomes" id="UP000752171"/>
    </source>
</evidence>
<protein>
    <submittedName>
        <fullName evidence="2">Uncharacterized protein</fullName>
    </submittedName>
</protein>
<evidence type="ECO:0000313" key="2">
    <source>
        <dbReference type="EMBL" id="KAG9266228.1"/>
    </source>
</evidence>
<feature type="compositionally biased region" description="Basic and acidic residues" evidence="1">
    <location>
        <begin position="117"/>
        <end position="127"/>
    </location>
</feature>